<feature type="repeat" description="PPR" evidence="2">
    <location>
        <begin position="428"/>
        <end position="462"/>
    </location>
</feature>
<feature type="repeat" description="PPR" evidence="2">
    <location>
        <begin position="53"/>
        <end position="83"/>
    </location>
</feature>
<reference evidence="3 4" key="1">
    <citation type="submission" date="2020-10" db="EMBL/GenBank/DDBJ databases">
        <title>The Coptis chinensis genome and diversification of protoberbering-type alkaloids.</title>
        <authorList>
            <person name="Wang B."/>
            <person name="Shu S."/>
            <person name="Song C."/>
            <person name="Liu Y."/>
        </authorList>
    </citation>
    <scope>NUCLEOTIDE SEQUENCE [LARGE SCALE GENOMIC DNA]</scope>
    <source>
        <strain evidence="3">HL-2020</strain>
        <tissue evidence="3">Leaf</tissue>
    </source>
</reference>
<dbReference type="PANTHER" id="PTHR47926:SF346">
    <property type="entry name" value="PENTATRICOPEPTIDE REPEAT-CONTAINING PROTEIN"/>
    <property type="match status" value="1"/>
</dbReference>
<dbReference type="Pfam" id="PF13041">
    <property type="entry name" value="PPR_2"/>
    <property type="match status" value="2"/>
</dbReference>
<dbReference type="Pfam" id="PF20431">
    <property type="entry name" value="E_motif"/>
    <property type="match status" value="1"/>
</dbReference>
<keyword evidence="1" id="KW-0677">Repeat</keyword>
<dbReference type="GO" id="GO:0009451">
    <property type="term" value="P:RNA modification"/>
    <property type="evidence" value="ECO:0007669"/>
    <property type="project" value="InterPro"/>
</dbReference>
<dbReference type="AlphaFoldDB" id="A0A835I2W2"/>
<name>A0A835I2W2_9MAGN</name>
<dbReference type="InterPro" id="IPR046960">
    <property type="entry name" value="PPR_At4g14850-like_plant"/>
</dbReference>
<evidence type="ECO:0000313" key="3">
    <source>
        <dbReference type="EMBL" id="KAF9609003.1"/>
    </source>
</evidence>
<feature type="repeat" description="PPR" evidence="2">
    <location>
        <begin position="187"/>
        <end position="221"/>
    </location>
</feature>
<dbReference type="Gene3D" id="1.25.40.10">
    <property type="entry name" value="Tetratricopeptide repeat domain"/>
    <property type="match status" value="4"/>
</dbReference>
<dbReference type="InterPro" id="IPR011990">
    <property type="entry name" value="TPR-like_helical_dom_sf"/>
</dbReference>
<dbReference type="OrthoDB" id="185373at2759"/>
<evidence type="ECO:0000313" key="4">
    <source>
        <dbReference type="Proteomes" id="UP000631114"/>
    </source>
</evidence>
<dbReference type="PROSITE" id="PS51375">
    <property type="entry name" value="PPR"/>
    <property type="match status" value="8"/>
</dbReference>
<feature type="repeat" description="PPR" evidence="2">
    <location>
        <begin position="22"/>
        <end position="52"/>
    </location>
</feature>
<comment type="caution">
    <text evidence="3">The sequence shown here is derived from an EMBL/GenBank/DDBJ whole genome shotgun (WGS) entry which is preliminary data.</text>
</comment>
<dbReference type="FunFam" id="1.25.40.10:FF:000344">
    <property type="entry name" value="Pentatricopeptide repeat-containing protein"/>
    <property type="match status" value="1"/>
</dbReference>
<feature type="repeat" description="PPR" evidence="2">
    <location>
        <begin position="326"/>
        <end position="360"/>
    </location>
</feature>
<feature type="repeat" description="PPR" evidence="2">
    <location>
        <begin position="291"/>
        <end position="325"/>
    </location>
</feature>
<dbReference type="Proteomes" id="UP000631114">
    <property type="component" value="Unassembled WGS sequence"/>
</dbReference>
<proteinExistence type="predicted"/>
<dbReference type="InterPro" id="IPR002885">
    <property type="entry name" value="PPR_rpt"/>
</dbReference>
<dbReference type="EMBL" id="JADFTS010000004">
    <property type="protein sequence ID" value="KAF9609003.1"/>
    <property type="molecule type" value="Genomic_DNA"/>
</dbReference>
<evidence type="ECO:0008006" key="5">
    <source>
        <dbReference type="Google" id="ProtNLM"/>
    </source>
</evidence>
<feature type="repeat" description="PPR" evidence="2">
    <location>
        <begin position="125"/>
        <end position="159"/>
    </location>
</feature>
<dbReference type="FunFam" id="1.25.40.10:FF:000280">
    <property type="entry name" value="Pentatricopeptide repeat-containing protein"/>
    <property type="match status" value="1"/>
</dbReference>
<dbReference type="NCBIfam" id="TIGR00756">
    <property type="entry name" value="PPR"/>
    <property type="match status" value="4"/>
</dbReference>
<dbReference type="GO" id="GO:0003723">
    <property type="term" value="F:RNA binding"/>
    <property type="evidence" value="ECO:0007669"/>
    <property type="project" value="InterPro"/>
</dbReference>
<evidence type="ECO:0000256" key="2">
    <source>
        <dbReference type="PROSITE-ProRule" id="PRU00708"/>
    </source>
</evidence>
<dbReference type="PANTHER" id="PTHR47926">
    <property type="entry name" value="PENTATRICOPEPTIDE REPEAT-CONTAINING PROTEIN"/>
    <property type="match status" value="1"/>
</dbReference>
<dbReference type="Pfam" id="PF01535">
    <property type="entry name" value="PPR"/>
    <property type="match status" value="4"/>
</dbReference>
<evidence type="ECO:0000256" key="1">
    <source>
        <dbReference type="ARBA" id="ARBA00022737"/>
    </source>
</evidence>
<keyword evidence="4" id="KW-1185">Reference proteome</keyword>
<protein>
    <recommendedName>
        <fullName evidence="5">Pentatricopeptide repeat-containing protein</fullName>
    </recommendedName>
</protein>
<dbReference type="SUPFAM" id="SSF48452">
    <property type="entry name" value="TPR-like"/>
    <property type="match status" value="1"/>
</dbReference>
<organism evidence="3 4">
    <name type="scientific">Coptis chinensis</name>
    <dbReference type="NCBI Taxonomy" id="261450"/>
    <lineage>
        <taxon>Eukaryota</taxon>
        <taxon>Viridiplantae</taxon>
        <taxon>Streptophyta</taxon>
        <taxon>Embryophyta</taxon>
        <taxon>Tracheophyta</taxon>
        <taxon>Spermatophyta</taxon>
        <taxon>Magnoliopsida</taxon>
        <taxon>Ranunculales</taxon>
        <taxon>Ranunculaceae</taxon>
        <taxon>Coptidoideae</taxon>
        <taxon>Coptis</taxon>
    </lineage>
</organism>
<gene>
    <name evidence="3" type="ORF">IFM89_012342</name>
</gene>
<dbReference type="InterPro" id="IPR046848">
    <property type="entry name" value="E_motif"/>
</dbReference>
<accession>A0A835I2W2</accession>
<feature type="repeat" description="PPR" evidence="2">
    <location>
        <begin position="260"/>
        <end position="290"/>
    </location>
</feature>
<sequence length="516" mass="57798">MYAKCNSLDCAQTAFTDLPNKNTHSWNAIITGFSQCGLFDKAGDLFEEMPEPNLVSYNLMISGLTRHGYYREAIDVFKKMQERCNGLLIDKYTVVGMATTCASLGALGLLRQMHCVVIVMGLEVSLIMHNAMIDAYGKCRDSDSSFWIFSRMPERNVVSWTSMVVAYTWVSRMEKACSLFDQMPVKNAVSWTALIAGLVQNGHGNMALDFFVRMQDNGFSPTAYTFVSVLSACADLALIERGKQVHGYIIRSSVGRNLLNVFMFNALIDMYTKCGDMKSATILFEGMPEKDVISWNSLVTGFAQNGRGEESLGFFNKMIELGVTPNHVTFLGVLSACSHIGSVFQGQRVFHLMEEYGVRPRSDHYALLIDVCGRKNRLDEALALMQSAPDGSDKIGMWGALLGACRVHENLDLARTAAEALFKLEPENSARYIMLSNIYAAAGRWQDARQVRRLMKERGLRKEAACSWIEVRNARHKFLAEDKSHTWTEEIYEAITNLAEQVAKAGHSYNRDFFSS</sequence>